<evidence type="ECO:0000256" key="1">
    <source>
        <dbReference type="SAM" id="SignalP"/>
    </source>
</evidence>
<comment type="caution">
    <text evidence="2">The sequence shown here is derived from an EMBL/GenBank/DDBJ whole genome shotgun (WGS) entry which is preliminary data.</text>
</comment>
<keyword evidence="1" id="KW-0732">Signal</keyword>
<dbReference type="Proteomes" id="UP000539538">
    <property type="component" value="Unassembled WGS sequence"/>
</dbReference>
<dbReference type="PROSITE" id="PS51257">
    <property type="entry name" value="PROKAR_LIPOPROTEIN"/>
    <property type="match status" value="1"/>
</dbReference>
<accession>A0ABR6L5W3</accession>
<name>A0ABR6L5W3_9HYPH</name>
<evidence type="ECO:0000313" key="2">
    <source>
        <dbReference type="EMBL" id="MBB4651391.1"/>
    </source>
</evidence>
<sequence length="123" mass="13621">MRVGLLVSVLAGFLTACAPTVSPIPQTSEGYDAIEFTRVTQIQDHAFNVYTFAAGRRFIADRYAKDGRKLYCGLLTLNNDVKPYDTCIGFEAPNVIILGPGEGFREVRRPQLGSIIKVIKQRI</sequence>
<feature type="signal peptide" evidence="1">
    <location>
        <begin position="1"/>
        <end position="18"/>
    </location>
</feature>
<evidence type="ECO:0008006" key="4">
    <source>
        <dbReference type="Google" id="ProtNLM"/>
    </source>
</evidence>
<proteinExistence type="predicted"/>
<protein>
    <recommendedName>
        <fullName evidence="4">Lipoprotein</fullName>
    </recommendedName>
</protein>
<reference evidence="2 3" key="1">
    <citation type="submission" date="2020-08" db="EMBL/GenBank/DDBJ databases">
        <title>Genomic Encyclopedia of Type Strains, Phase IV (KMG-IV): sequencing the most valuable type-strain genomes for metagenomic binning, comparative biology and taxonomic classification.</title>
        <authorList>
            <person name="Goeker M."/>
        </authorList>
    </citation>
    <scope>NUCLEOTIDE SEQUENCE [LARGE SCALE GENOMIC DNA]</scope>
    <source>
        <strain evidence="2 3">DSM 7050</strain>
    </source>
</reference>
<organism evidence="2 3">
    <name type="scientific">Aminobacter niigataensis</name>
    <dbReference type="NCBI Taxonomy" id="83265"/>
    <lineage>
        <taxon>Bacteria</taxon>
        <taxon>Pseudomonadati</taxon>
        <taxon>Pseudomonadota</taxon>
        <taxon>Alphaproteobacteria</taxon>
        <taxon>Hyphomicrobiales</taxon>
        <taxon>Phyllobacteriaceae</taxon>
        <taxon>Aminobacter</taxon>
    </lineage>
</organism>
<gene>
    <name evidence="2" type="ORF">GGQ99_003158</name>
</gene>
<keyword evidence="3" id="KW-1185">Reference proteome</keyword>
<feature type="chain" id="PRO_5046933815" description="Lipoprotein" evidence="1">
    <location>
        <begin position="19"/>
        <end position="123"/>
    </location>
</feature>
<dbReference type="EMBL" id="JACHOT010000004">
    <property type="protein sequence ID" value="MBB4651391.1"/>
    <property type="molecule type" value="Genomic_DNA"/>
</dbReference>
<evidence type="ECO:0000313" key="3">
    <source>
        <dbReference type="Proteomes" id="UP000539538"/>
    </source>
</evidence>